<proteinExistence type="predicted"/>
<protein>
    <submittedName>
        <fullName evidence="2">Uncharacterized protein</fullName>
    </submittedName>
</protein>
<dbReference type="AlphaFoldDB" id="D9CGC8"/>
<evidence type="ECO:0000313" key="2">
    <source>
        <dbReference type="EMBL" id="ADJ54282.1"/>
    </source>
</evidence>
<gene>
    <name evidence="2" type="ORF">pHA1_gp04</name>
</gene>
<sequence>MPRKPKATMTIRLFDKPGKKGGKPRIREEIKIEDINVDVLQKLVELIVVANVTHTEPINLGEEVAKLFKAATIQR</sequence>
<dbReference type="EMBL" id="GU722198">
    <property type="protein sequence ID" value="ADJ54282.1"/>
    <property type="molecule type" value="Genomic_DNA"/>
</dbReference>
<reference evidence="2" key="1">
    <citation type="journal article" date="2010" name="Environ. Microbiol.">
        <title>Metagenomic analyses of novel viruses and plasmids from a cultured environmental sample of hyperthermophilic neutrophiles.</title>
        <authorList>
            <person name="Garrett R.A."/>
            <person name="Prangishvili D."/>
            <person name="Shah S.A."/>
            <person name="Reuter M."/>
            <person name="Stetter K.O."/>
            <person name="Peng X."/>
        </authorList>
    </citation>
    <scope>NUCLEOTIDE SEQUENCE</scope>
    <source>
        <plasmid evidence="2">hyperthermophilic archaeal plasmid 1</plasmid>
    </source>
</reference>
<geneLocation type="plasmid" evidence="2">
    <name>hyperthermophilic archaeal plasmid 1</name>
</geneLocation>
<organism evidence="2">
    <name type="scientific">archaeon enrichment culture clone 1(2010)</name>
    <dbReference type="NCBI Taxonomy" id="795325"/>
    <lineage>
        <taxon>Archaea</taxon>
        <taxon>environmental samples</taxon>
    </lineage>
</organism>
<evidence type="ECO:0000256" key="1">
    <source>
        <dbReference type="SAM" id="MobiDB-lite"/>
    </source>
</evidence>
<accession>D9CGC8</accession>
<name>D9CGC8_9ARCH</name>
<feature type="region of interest" description="Disordered" evidence="1">
    <location>
        <begin position="1"/>
        <end position="22"/>
    </location>
</feature>
<keyword evidence="2" id="KW-0614">Plasmid</keyword>